<reference evidence="2" key="2">
    <citation type="submission" date="2020-12" db="EMBL/GenBank/DDBJ databases">
        <title>New Spironucleus salmonicida genome in near-complete chromosomes.</title>
        <authorList>
            <person name="Xu F."/>
            <person name="Kurt Z."/>
            <person name="Jimenez-Gonzalez A."/>
            <person name="Astvaldsson A."/>
            <person name="Andersson J.O."/>
            <person name="Svard S.G."/>
        </authorList>
    </citation>
    <scope>NUCLEOTIDE SEQUENCE</scope>
    <source>
        <strain evidence="2">ATCC 50377</strain>
    </source>
</reference>
<keyword evidence="3" id="KW-1185">Reference proteome</keyword>
<sequence>MYDYRQYLNQAAEQLFLQKFTDDAMLYRFLITLTPKQKKNIFSLTAQFASSTKNAVRKWFIGQFSRQFCVNLNDYKKSISETIKELRQKSPENIIGDTMKAFSDLGLNTEQLYQFVKYQEFKIQKQVFQIRKFKQSHKKQSRVKQDQEIVEIYDQIANQFLDEDFVELELF</sequence>
<dbReference type="VEuPathDB" id="GiardiaDB:SS50377_25083"/>
<organism evidence="1">
    <name type="scientific">Spironucleus salmonicida</name>
    <dbReference type="NCBI Taxonomy" id="348837"/>
    <lineage>
        <taxon>Eukaryota</taxon>
        <taxon>Metamonada</taxon>
        <taxon>Diplomonadida</taxon>
        <taxon>Hexamitidae</taxon>
        <taxon>Hexamitinae</taxon>
        <taxon>Spironucleus</taxon>
    </lineage>
</organism>
<dbReference type="AlphaFoldDB" id="V6LF89"/>
<dbReference type="EMBL" id="KI546150">
    <property type="protein sequence ID" value="EST42953.1"/>
    <property type="molecule type" value="Genomic_DNA"/>
</dbReference>
<dbReference type="EMBL" id="AUWU02000005">
    <property type="protein sequence ID" value="KAH0572968.1"/>
    <property type="molecule type" value="Genomic_DNA"/>
</dbReference>
<evidence type="ECO:0000313" key="2">
    <source>
        <dbReference type="EMBL" id="KAH0572968.1"/>
    </source>
</evidence>
<proteinExistence type="predicted"/>
<dbReference type="Proteomes" id="UP000018208">
    <property type="component" value="Unassembled WGS sequence"/>
</dbReference>
<protein>
    <submittedName>
        <fullName evidence="1">Uncharacterized protein</fullName>
    </submittedName>
</protein>
<evidence type="ECO:0000313" key="1">
    <source>
        <dbReference type="EMBL" id="EST42953.1"/>
    </source>
</evidence>
<reference evidence="1 2" key="1">
    <citation type="journal article" date="2014" name="PLoS Genet.">
        <title>The Genome of Spironucleus salmonicida Highlights a Fish Pathogen Adapted to Fluctuating Environments.</title>
        <authorList>
            <person name="Xu F."/>
            <person name="Jerlstrom-Hultqvist J."/>
            <person name="Einarsson E."/>
            <person name="Astvaldsson A."/>
            <person name="Svard S.G."/>
            <person name="Andersson J.O."/>
        </authorList>
    </citation>
    <scope>NUCLEOTIDE SEQUENCE</scope>
    <source>
        <strain evidence="2">ATCC 50377</strain>
    </source>
</reference>
<accession>V6LF89</accession>
<evidence type="ECO:0000313" key="3">
    <source>
        <dbReference type="Proteomes" id="UP000018208"/>
    </source>
</evidence>
<name>V6LF89_9EUKA</name>
<gene>
    <name evidence="1" type="ORF">SS50377_17400</name>
    <name evidence="2" type="ORF">SS50377_25083</name>
</gene>